<gene>
    <name evidence="2" type="ORF">GN299_06095</name>
</gene>
<reference evidence="2 3" key="1">
    <citation type="submission" date="2019-12" db="EMBL/GenBank/DDBJ databases">
        <authorList>
            <person name="Woiski C."/>
        </authorList>
    </citation>
    <scope>NUCLEOTIDE SEQUENCE [LARGE SCALE GENOMIC DNA]</scope>
    <source>
        <strain evidence="2 3">BOE100</strain>
    </source>
</reference>
<evidence type="ECO:0000256" key="1">
    <source>
        <dbReference type="SAM" id="SignalP"/>
    </source>
</evidence>
<feature type="chain" id="PRO_5030769482" evidence="1">
    <location>
        <begin position="20"/>
        <end position="146"/>
    </location>
</feature>
<feature type="signal peptide" evidence="1">
    <location>
        <begin position="1"/>
        <end position="19"/>
    </location>
</feature>
<evidence type="ECO:0000313" key="2">
    <source>
        <dbReference type="EMBL" id="KAF0255658.1"/>
    </source>
</evidence>
<dbReference type="Proteomes" id="UP000442695">
    <property type="component" value="Unassembled WGS sequence"/>
</dbReference>
<keyword evidence="1" id="KW-0732">Signal</keyword>
<protein>
    <submittedName>
        <fullName evidence="2">Uncharacterized protein</fullName>
    </submittedName>
</protein>
<proteinExistence type="predicted"/>
<organism evidence="2 3">
    <name type="scientific">Pseudomonas putida</name>
    <name type="common">Arthrobacter siderocapsulatus</name>
    <dbReference type="NCBI Taxonomy" id="303"/>
    <lineage>
        <taxon>Bacteria</taxon>
        <taxon>Pseudomonadati</taxon>
        <taxon>Pseudomonadota</taxon>
        <taxon>Gammaproteobacteria</taxon>
        <taxon>Pseudomonadales</taxon>
        <taxon>Pseudomonadaceae</taxon>
        <taxon>Pseudomonas</taxon>
    </lineage>
</organism>
<evidence type="ECO:0000313" key="3">
    <source>
        <dbReference type="Proteomes" id="UP000442695"/>
    </source>
</evidence>
<dbReference type="RefSeq" id="WP_156858552.1">
    <property type="nucleotide sequence ID" value="NZ_WOWR01000005.1"/>
</dbReference>
<comment type="caution">
    <text evidence="2">The sequence shown here is derived from an EMBL/GenBank/DDBJ whole genome shotgun (WGS) entry which is preliminary data.</text>
</comment>
<dbReference type="AlphaFoldDB" id="A0A7V8EIW3"/>
<accession>A0A7V8EIW3</accession>
<sequence length="146" mass="15768">MKKALLAATVSLFAAAAQADDIYRVEAHLAFNGNDVAVYRDDIPDGATGYYSKTLKRPETEDVSQTGEMDTGFTFTATPYKSADGTYFLSFTVSSTQKAPDDDRGLPVYEAFETGGDLKVTDNTAQFTSSDARTSSWSLTVSAMKI</sequence>
<name>A0A7V8EIW3_PSEPU</name>
<dbReference type="EMBL" id="WOWR01000005">
    <property type="protein sequence ID" value="KAF0255658.1"/>
    <property type="molecule type" value="Genomic_DNA"/>
</dbReference>